<dbReference type="EMBL" id="FOBB01000007">
    <property type="protein sequence ID" value="SEM90742.1"/>
    <property type="molecule type" value="Genomic_DNA"/>
</dbReference>
<reference evidence="1 2" key="1">
    <citation type="submission" date="2016-10" db="EMBL/GenBank/DDBJ databases">
        <authorList>
            <person name="de Groot N.N."/>
        </authorList>
    </citation>
    <scope>NUCLEOTIDE SEQUENCE [LARGE SCALE GENOMIC DNA]</scope>
    <source>
        <strain evidence="1 2">DSM 21039</strain>
    </source>
</reference>
<evidence type="ECO:0000313" key="2">
    <source>
        <dbReference type="Proteomes" id="UP000198984"/>
    </source>
</evidence>
<proteinExistence type="predicted"/>
<dbReference type="STRING" id="573321.SAMN04488505_10713"/>
<dbReference type="OrthoDB" id="1003442at2"/>
<protein>
    <recommendedName>
        <fullName evidence="3">Transcriptional regulator, AlpA family</fullName>
    </recommendedName>
</protein>
<evidence type="ECO:0000313" key="1">
    <source>
        <dbReference type="EMBL" id="SEM90742.1"/>
    </source>
</evidence>
<keyword evidence="2" id="KW-1185">Reference proteome</keyword>
<gene>
    <name evidence="1" type="ORF">SAMN04488505_10713</name>
</gene>
<accession>A0A1H8C6Z5</accession>
<organism evidence="1 2">
    <name type="scientific">Chitinophaga rupis</name>
    <dbReference type="NCBI Taxonomy" id="573321"/>
    <lineage>
        <taxon>Bacteria</taxon>
        <taxon>Pseudomonadati</taxon>
        <taxon>Bacteroidota</taxon>
        <taxon>Chitinophagia</taxon>
        <taxon>Chitinophagales</taxon>
        <taxon>Chitinophagaceae</taxon>
        <taxon>Chitinophaga</taxon>
    </lineage>
</organism>
<dbReference type="AlphaFoldDB" id="A0A1H8C6Z5"/>
<dbReference type="RefSeq" id="WP_089917887.1">
    <property type="nucleotide sequence ID" value="NZ_FOBB01000007.1"/>
</dbReference>
<sequence>MSSNLNIKKVCQHCQQIFIAKKITTKFCSLVCAQRNYKLKVQQAKLQKAESETAAVVTGINSSLPTTNKDHPKELLDITTLAYVTTLSERTLYRMMEDPAFPKIKIDSNLRFHKETVIKYIIEKYTVYERKSKKKDNSRR</sequence>
<dbReference type="Proteomes" id="UP000198984">
    <property type="component" value="Unassembled WGS sequence"/>
</dbReference>
<name>A0A1H8C6Z5_9BACT</name>
<evidence type="ECO:0008006" key="3">
    <source>
        <dbReference type="Google" id="ProtNLM"/>
    </source>
</evidence>